<dbReference type="EMBL" id="SBII01000004">
    <property type="protein sequence ID" value="RWX00947.1"/>
    <property type="molecule type" value="Genomic_DNA"/>
</dbReference>
<keyword evidence="2" id="KW-1185">Reference proteome</keyword>
<reference evidence="1 2" key="1">
    <citation type="submission" date="2019-01" db="EMBL/GenBank/DDBJ databases">
        <title>Flavobacterium sp. nov.,isolated from freshwater.</title>
        <authorList>
            <person name="Zhang R."/>
            <person name="Du Z.-J."/>
        </authorList>
    </citation>
    <scope>NUCLEOTIDE SEQUENCE [LARGE SCALE GENOMIC DNA]</scope>
    <source>
        <strain evidence="1 2">1E403</strain>
    </source>
</reference>
<proteinExistence type="predicted"/>
<dbReference type="AlphaFoldDB" id="A0A3S3RK57"/>
<accession>A0A3S3RK57</accession>
<organism evidence="1 2">
    <name type="scientific">Flavobacterium cerinum</name>
    <dbReference type="NCBI Taxonomy" id="2502784"/>
    <lineage>
        <taxon>Bacteria</taxon>
        <taxon>Pseudomonadati</taxon>
        <taxon>Bacteroidota</taxon>
        <taxon>Flavobacteriia</taxon>
        <taxon>Flavobacteriales</taxon>
        <taxon>Flavobacteriaceae</taxon>
        <taxon>Flavobacterium</taxon>
    </lineage>
</organism>
<dbReference type="RefSeq" id="WP_128389429.1">
    <property type="nucleotide sequence ID" value="NZ_SBII01000004.1"/>
</dbReference>
<protein>
    <submittedName>
        <fullName evidence="1">Uncharacterized protein</fullName>
    </submittedName>
</protein>
<evidence type="ECO:0000313" key="1">
    <source>
        <dbReference type="EMBL" id="RWX00947.1"/>
    </source>
</evidence>
<comment type="caution">
    <text evidence="1">The sequence shown here is derived from an EMBL/GenBank/DDBJ whole genome shotgun (WGS) entry which is preliminary data.</text>
</comment>
<sequence>MAVKKEKEIQFKKLSLSELQATVHESYEQTVARALKVKKSEEKTRERYALAVLGSMKEYLAELETLKSCVNVSENN</sequence>
<name>A0A3S3RK57_9FLAO</name>
<gene>
    <name evidence="1" type="ORF">EPI11_07960</name>
</gene>
<dbReference type="Proteomes" id="UP000287527">
    <property type="component" value="Unassembled WGS sequence"/>
</dbReference>
<evidence type="ECO:0000313" key="2">
    <source>
        <dbReference type="Proteomes" id="UP000287527"/>
    </source>
</evidence>